<name>A0A177U2R6_9BASI</name>
<feature type="compositionally biased region" description="Polar residues" evidence="1">
    <location>
        <begin position="212"/>
        <end position="232"/>
    </location>
</feature>
<comment type="caution">
    <text evidence="2">The sequence shown here is derived from an EMBL/GenBank/DDBJ whole genome shotgun (WGS) entry which is preliminary data.</text>
</comment>
<dbReference type="AlphaFoldDB" id="A0A177U2R6"/>
<feature type="region of interest" description="Disordered" evidence="1">
    <location>
        <begin position="456"/>
        <end position="518"/>
    </location>
</feature>
<gene>
    <name evidence="2" type="ORF">A4X03_0g6464</name>
</gene>
<protein>
    <submittedName>
        <fullName evidence="2">Uncharacterized protein</fullName>
    </submittedName>
</protein>
<proteinExistence type="predicted"/>
<feature type="compositionally biased region" description="Low complexity" evidence="1">
    <location>
        <begin position="495"/>
        <end position="518"/>
    </location>
</feature>
<feature type="region of interest" description="Disordered" evidence="1">
    <location>
        <begin position="140"/>
        <end position="170"/>
    </location>
</feature>
<feature type="region of interest" description="Disordered" evidence="1">
    <location>
        <begin position="594"/>
        <end position="613"/>
    </location>
</feature>
<reference evidence="2" key="1">
    <citation type="submission" date="2016-04" db="EMBL/GenBank/DDBJ databases">
        <authorList>
            <person name="Nguyen H.D."/>
            <person name="Kesanakurti P."/>
            <person name="Cullis J."/>
            <person name="Levesque C.A."/>
            <person name="Hambleton S."/>
        </authorList>
    </citation>
    <scope>NUCLEOTIDE SEQUENCE</scope>
    <source>
        <strain evidence="2">DAOMC 238032</strain>
    </source>
</reference>
<evidence type="ECO:0000313" key="3">
    <source>
        <dbReference type="Proteomes" id="UP000077671"/>
    </source>
</evidence>
<feature type="region of interest" description="Disordered" evidence="1">
    <location>
        <begin position="56"/>
        <end position="127"/>
    </location>
</feature>
<feature type="compositionally biased region" description="Basic and acidic residues" evidence="1">
    <location>
        <begin position="160"/>
        <end position="170"/>
    </location>
</feature>
<feature type="region of interest" description="Disordered" evidence="1">
    <location>
        <begin position="1"/>
        <end position="31"/>
    </location>
</feature>
<feature type="compositionally biased region" description="Low complexity" evidence="1">
    <location>
        <begin position="464"/>
        <end position="485"/>
    </location>
</feature>
<evidence type="ECO:0000256" key="1">
    <source>
        <dbReference type="SAM" id="MobiDB-lite"/>
    </source>
</evidence>
<accession>A0A177U2R6</accession>
<evidence type="ECO:0000313" key="2">
    <source>
        <dbReference type="EMBL" id="KAE8250322.1"/>
    </source>
</evidence>
<feature type="region of interest" description="Disordered" evidence="1">
    <location>
        <begin position="192"/>
        <end position="271"/>
    </location>
</feature>
<organism evidence="2 3">
    <name type="scientific">Tilletia caries</name>
    <name type="common">wheat bunt fungus</name>
    <dbReference type="NCBI Taxonomy" id="13290"/>
    <lineage>
        <taxon>Eukaryota</taxon>
        <taxon>Fungi</taxon>
        <taxon>Dikarya</taxon>
        <taxon>Basidiomycota</taxon>
        <taxon>Ustilaginomycotina</taxon>
        <taxon>Exobasidiomycetes</taxon>
        <taxon>Tilletiales</taxon>
        <taxon>Tilletiaceae</taxon>
        <taxon>Tilletia</taxon>
    </lineage>
</organism>
<sequence>MSDNNSFTIPPGQFDNDVFHDQATEQVPVTPRPTDILLEIRSVSARLDGFNRRLGDMERSQRLQTSHPPSPSPDVRPSTTIEPVAAVTAPSSDSGILARDTAPAASSNVNDQRGAYRTRQDAPVPPHMGRTAAALAATTFSLPPRPSPGTAAPDSPTPGERYKSMSKGEKSNVRRALAGLGLSVPILMGLVSDPTEDQDFGSSTEAGDDSNPPAQTSSSSEESPLRPTTASVDTPVLGVGSSPVTSSPTSRIEPAPNIGAAVSNNTPVPVSTRPMTCKTEWIGEFDGDPSQLEDFLTRLRDLIRSETQPDLISAWIKAVLRTLPRTLAGNAAVWHQGLSDLEAADLTSLDAWSAAMRAAFPVNRGQLRRDARARQWNALDETSIAYYFHKVRLLRQAFGKDQPDDSLVTDIKDGLPETLIGLLRLPRVGASLADLRAELGDWEPNWRIQYKTPLRSSRLTDPGTASSVASTSTPARVGPVVAPAATRILQTTMGRSASAPTTPAPSMSSSSRAAPPISTIPRSISKFAAAYDPTRVIQASNGQPRRYRPPGKDTVMDLKAPCSYCGGDHFNFEHDYLKAQVRTLTVDDDDYEEYLWDGTPEEDGEGEDDVDPP</sequence>
<dbReference type="EMBL" id="LWDD02001244">
    <property type="protein sequence ID" value="KAE8250322.1"/>
    <property type="molecule type" value="Genomic_DNA"/>
</dbReference>
<reference evidence="2" key="2">
    <citation type="journal article" date="2019" name="IMA Fungus">
        <title>Genome sequencing and comparison of five Tilletia species to identify candidate genes for the detection of regulated species infecting wheat.</title>
        <authorList>
            <person name="Nguyen H.D.T."/>
            <person name="Sultana T."/>
            <person name="Kesanakurti P."/>
            <person name="Hambleton S."/>
        </authorList>
    </citation>
    <scope>NUCLEOTIDE SEQUENCE</scope>
    <source>
        <strain evidence="2">DAOMC 238032</strain>
    </source>
</reference>
<feature type="compositionally biased region" description="Low complexity" evidence="1">
    <location>
        <begin position="238"/>
        <end position="250"/>
    </location>
</feature>
<dbReference type="Proteomes" id="UP000077671">
    <property type="component" value="Unassembled WGS sequence"/>
</dbReference>